<dbReference type="SUPFAM" id="SSF54060">
    <property type="entry name" value="His-Me finger endonucleases"/>
    <property type="match status" value="1"/>
</dbReference>
<dbReference type="Gene3D" id="3.90.75.20">
    <property type="match status" value="1"/>
</dbReference>
<protein>
    <recommendedName>
        <fullName evidence="1">HNH nuclease domain-containing protein</fullName>
    </recommendedName>
</protein>
<dbReference type="AlphaFoldDB" id="A0A0F8YA24"/>
<evidence type="ECO:0000259" key="1">
    <source>
        <dbReference type="Pfam" id="PF13392"/>
    </source>
</evidence>
<dbReference type="EMBL" id="LAZR01054562">
    <property type="protein sequence ID" value="KKK78277.1"/>
    <property type="molecule type" value="Genomic_DNA"/>
</dbReference>
<sequence length="165" mass="19303">MPLSGKKMLKKHPEYSSYLVCSDGRVWSQNADRFLIPQKDKDGYLCVGLRQENKPRTRKIHQLVLETFAGERRKTQGTRHLDGNKENNNLSNLRWGTHKENMLDERRIVKNDKGRILRSKLCVAYVLEIRKLYPVTCTAKEIATRYGITRTHVYEIKSGKSWGWL</sequence>
<dbReference type="InterPro" id="IPR044925">
    <property type="entry name" value="His-Me_finger_sf"/>
</dbReference>
<evidence type="ECO:0000313" key="2">
    <source>
        <dbReference type="EMBL" id="KKK78277.1"/>
    </source>
</evidence>
<dbReference type="Pfam" id="PF13392">
    <property type="entry name" value="HNH_3"/>
    <property type="match status" value="1"/>
</dbReference>
<proteinExistence type="predicted"/>
<feature type="domain" description="HNH nuclease" evidence="1">
    <location>
        <begin position="59"/>
        <end position="102"/>
    </location>
</feature>
<evidence type="ECO:0000313" key="3">
    <source>
        <dbReference type="EMBL" id="KKL12494.1"/>
    </source>
</evidence>
<comment type="caution">
    <text evidence="2">The sequence shown here is derived from an EMBL/GenBank/DDBJ whole genome shotgun (WGS) entry which is preliminary data.</text>
</comment>
<name>A0A0F8YA24_9ZZZZ</name>
<dbReference type="EMBL" id="LAZR01041232">
    <property type="protein sequence ID" value="KKL12494.1"/>
    <property type="molecule type" value="Genomic_DNA"/>
</dbReference>
<accession>A0A0F8YA24</accession>
<gene>
    <name evidence="3" type="ORF">LCGC14_2535220</name>
    <name evidence="2" type="ORF">LCGC14_2845180</name>
</gene>
<reference evidence="2" key="1">
    <citation type="journal article" date="2015" name="Nature">
        <title>Complex archaea that bridge the gap between prokaryotes and eukaryotes.</title>
        <authorList>
            <person name="Spang A."/>
            <person name="Saw J.H."/>
            <person name="Jorgensen S.L."/>
            <person name="Zaremba-Niedzwiedzka K."/>
            <person name="Martijn J."/>
            <person name="Lind A.E."/>
            <person name="van Eijk R."/>
            <person name="Schleper C."/>
            <person name="Guy L."/>
            <person name="Ettema T.J."/>
        </authorList>
    </citation>
    <scope>NUCLEOTIDE SEQUENCE</scope>
</reference>
<dbReference type="InterPro" id="IPR003615">
    <property type="entry name" value="HNH_nuc"/>
</dbReference>
<organism evidence="2">
    <name type="scientific">marine sediment metagenome</name>
    <dbReference type="NCBI Taxonomy" id="412755"/>
    <lineage>
        <taxon>unclassified sequences</taxon>
        <taxon>metagenomes</taxon>
        <taxon>ecological metagenomes</taxon>
    </lineage>
</organism>